<dbReference type="PANTHER" id="PTHR22617:SF23">
    <property type="entry name" value="CHEMOTAXIS PROTEIN CHEW"/>
    <property type="match status" value="1"/>
</dbReference>
<dbReference type="EMBL" id="SJPJ01000001">
    <property type="protein sequence ID" value="TWT79105.1"/>
    <property type="molecule type" value="Genomic_DNA"/>
</dbReference>
<protein>
    <submittedName>
        <fullName evidence="2">Chemotaxis protein CheW</fullName>
    </submittedName>
</protein>
<evidence type="ECO:0000313" key="3">
    <source>
        <dbReference type="Proteomes" id="UP000315010"/>
    </source>
</evidence>
<organism evidence="2 3">
    <name type="scientific">Novipirellula herctigrandis</name>
    <dbReference type="NCBI Taxonomy" id="2527986"/>
    <lineage>
        <taxon>Bacteria</taxon>
        <taxon>Pseudomonadati</taxon>
        <taxon>Planctomycetota</taxon>
        <taxon>Planctomycetia</taxon>
        <taxon>Pirellulales</taxon>
        <taxon>Pirellulaceae</taxon>
        <taxon>Novipirellula</taxon>
    </lineage>
</organism>
<dbReference type="SUPFAM" id="SSF50341">
    <property type="entry name" value="CheW-like"/>
    <property type="match status" value="1"/>
</dbReference>
<proteinExistence type="predicted"/>
<dbReference type="Pfam" id="PF01584">
    <property type="entry name" value="CheW"/>
    <property type="match status" value="1"/>
</dbReference>
<reference evidence="2 3" key="1">
    <citation type="submission" date="2019-02" db="EMBL/GenBank/DDBJ databases">
        <title>Deep-cultivation of Planctomycetes and their phenomic and genomic characterization uncovers novel biology.</title>
        <authorList>
            <person name="Wiegand S."/>
            <person name="Jogler M."/>
            <person name="Boedeker C."/>
            <person name="Pinto D."/>
            <person name="Vollmers J."/>
            <person name="Rivas-Marin E."/>
            <person name="Kohn T."/>
            <person name="Peeters S.H."/>
            <person name="Heuer A."/>
            <person name="Rast P."/>
            <person name="Oberbeckmann S."/>
            <person name="Bunk B."/>
            <person name="Jeske O."/>
            <person name="Meyerdierks A."/>
            <person name="Storesund J.E."/>
            <person name="Kallscheuer N."/>
            <person name="Luecker S."/>
            <person name="Lage O.M."/>
            <person name="Pohl T."/>
            <person name="Merkel B.J."/>
            <person name="Hornburger P."/>
            <person name="Mueller R.-W."/>
            <person name="Bruemmer F."/>
            <person name="Labrenz M."/>
            <person name="Spormann A.M."/>
            <person name="Op Den Camp H."/>
            <person name="Overmann J."/>
            <person name="Amann R."/>
            <person name="Jetten M.S.M."/>
            <person name="Mascher T."/>
            <person name="Medema M.H."/>
            <person name="Devos D.P."/>
            <person name="Kaster A.-K."/>
            <person name="Ovreas L."/>
            <person name="Rohde M."/>
            <person name="Galperin M.Y."/>
            <person name="Jogler C."/>
        </authorList>
    </citation>
    <scope>NUCLEOTIDE SEQUENCE [LARGE SCALE GENOMIC DNA]</scope>
    <source>
        <strain evidence="2 3">CA13</strain>
    </source>
</reference>
<evidence type="ECO:0000313" key="2">
    <source>
        <dbReference type="EMBL" id="TWT79105.1"/>
    </source>
</evidence>
<name>A0A5C5YVU7_9BACT</name>
<dbReference type="PROSITE" id="PS50851">
    <property type="entry name" value="CHEW"/>
    <property type="match status" value="1"/>
</dbReference>
<sequence length="162" mass="17580">MNNTSNEAATTAQDVRQLVTFSVGDTAFGIDIAFVQEINPHLDVTKVPGASPMIHGVVNLRGDVVTVLDPHRILRIAADTAPKDRRNLVLNIGGERIGVLVDKVSDILTVNQDELSQKPANVRSVDRRLIDAVVLRNEQLVVILNATKLLEVVEQSSETEAA</sequence>
<dbReference type="RefSeq" id="WP_419193839.1">
    <property type="nucleotide sequence ID" value="NZ_SJPJ01000001.1"/>
</dbReference>
<accession>A0A5C5YVU7</accession>
<dbReference type="GO" id="GO:0007165">
    <property type="term" value="P:signal transduction"/>
    <property type="evidence" value="ECO:0007669"/>
    <property type="project" value="InterPro"/>
</dbReference>
<dbReference type="GO" id="GO:0005829">
    <property type="term" value="C:cytosol"/>
    <property type="evidence" value="ECO:0007669"/>
    <property type="project" value="TreeGrafter"/>
</dbReference>
<keyword evidence="3" id="KW-1185">Reference proteome</keyword>
<dbReference type="AlphaFoldDB" id="A0A5C5YVU7"/>
<evidence type="ECO:0000259" key="1">
    <source>
        <dbReference type="PROSITE" id="PS50851"/>
    </source>
</evidence>
<dbReference type="InterPro" id="IPR002545">
    <property type="entry name" value="CheW-lke_dom"/>
</dbReference>
<feature type="domain" description="CheW-like" evidence="1">
    <location>
        <begin position="15"/>
        <end position="155"/>
    </location>
</feature>
<dbReference type="SMART" id="SM00260">
    <property type="entry name" value="CheW"/>
    <property type="match status" value="1"/>
</dbReference>
<dbReference type="Proteomes" id="UP000315010">
    <property type="component" value="Unassembled WGS sequence"/>
</dbReference>
<dbReference type="Gene3D" id="2.40.50.180">
    <property type="entry name" value="CheA-289, Domain 4"/>
    <property type="match status" value="1"/>
</dbReference>
<dbReference type="InterPro" id="IPR039315">
    <property type="entry name" value="CheW"/>
</dbReference>
<gene>
    <name evidence="2" type="primary">cheW</name>
    <name evidence="2" type="ORF">CA13_05020</name>
</gene>
<dbReference type="GO" id="GO:0006935">
    <property type="term" value="P:chemotaxis"/>
    <property type="evidence" value="ECO:0007669"/>
    <property type="project" value="InterPro"/>
</dbReference>
<dbReference type="PANTHER" id="PTHR22617">
    <property type="entry name" value="CHEMOTAXIS SENSOR HISTIDINE KINASE-RELATED"/>
    <property type="match status" value="1"/>
</dbReference>
<dbReference type="InterPro" id="IPR036061">
    <property type="entry name" value="CheW-like_dom_sf"/>
</dbReference>
<dbReference type="Gene3D" id="2.30.30.40">
    <property type="entry name" value="SH3 Domains"/>
    <property type="match status" value="1"/>
</dbReference>
<comment type="caution">
    <text evidence="2">The sequence shown here is derived from an EMBL/GenBank/DDBJ whole genome shotgun (WGS) entry which is preliminary data.</text>
</comment>